<proteinExistence type="predicted"/>
<dbReference type="AlphaFoldDB" id="A0AAW2ZRR0"/>
<dbReference type="PROSITE" id="PS50102">
    <property type="entry name" value="RRM"/>
    <property type="match status" value="1"/>
</dbReference>
<dbReference type="SMART" id="SM00360">
    <property type="entry name" value="RRM"/>
    <property type="match status" value="1"/>
</dbReference>
<dbReference type="CDD" id="cd00590">
    <property type="entry name" value="RRM_SF"/>
    <property type="match status" value="1"/>
</dbReference>
<dbReference type="GO" id="GO:0003729">
    <property type="term" value="F:mRNA binding"/>
    <property type="evidence" value="ECO:0007669"/>
    <property type="project" value="TreeGrafter"/>
</dbReference>
<feature type="compositionally biased region" description="Basic and acidic residues" evidence="4">
    <location>
        <begin position="1"/>
        <end position="13"/>
    </location>
</feature>
<keyword evidence="3" id="KW-0175">Coiled coil</keyword>
<dbReference type="PANTHER" id="PTHR23003">
    <property type="entry name" value="RNA RECOGNITION MOTIF RRM DOMAIN CONTAINING PROTEIN"/>
    <property type="match status" value="1"/>
</dbReference>
<evidence type="ECO:0000259" key="5">
    <source>
        <dbReference type="PROSITE" id="PS50102"/>
    </source>
</evidence>
<feature type="compositionally biased region" description="Low complexity" evidence="4">
    <location>
        <begin position="152"/>
        <end position="166"/>
    </location>
</feature>
<dbReference type="GO" id="GO:0005634">
    <property type="term" value="C:nucleus"/>
    <property type="evidence" value="ECO:0007669"/>
    <property type="project" value="TreeGrafter"/>
</dbReference>
<feature type="compositionally biased region" description="Polar residues" evidence="4">
    <location>
        <begin position="261"/>
        <end position="270"/>
    </location>
</feature>
<evidence type="ECO:0000256" key="4">
    <source>
        <dbReference type="SAM" id="MobiDB-lite"/>
    </source>
</evidence>
<evidence type="ECO:0000256" key="3">
    <source>
        <dbReference type="SAM" id="Coils"/>
    </source>
</evidence>
<dbReference type="Proteomes" id="UP001431209">
    <property type="component" value="Unassembled WGS sequence"/>
</dbReference>
<dbReference type="InterPro" id="IPR050374">
    <property type="entry name" value="RRT5_SRSF_SR"/>
</dbReference>
<comment type="caution">
    <text evidence="6">The sequence shown here is derived from an EMBL/GenBank/DDBJ whole genome shotgun (WGS) entry which is preliminary data.</text>
</comment>
<organism evidence="6 7">
    <name type="scientific">Acrasis kona</name>
    <dbReference type="NCBI Taxonomy" id="1008807"/>
    <lineage>
        <taxon>Eukaryota</taxon>
        <taxon>Discoba</taxon>
        <taxon>Heterolobosea</taxon>
        <taxon>Tetramitia</taxon>
        <taxon>Eutetramitia</taxon>
        <taxon>Acrasidae</taxon>
        <taxon>Acrasis</taxon>
    </lineage>
</organism>
<dbReference type="Gene3D" id="3.30.70.330">
    <property type="match status" value="1"/>
</dbReference>
<feature type="region of interest" description="Disordered" evidence="4">
    <location>
        <begin position="139"/>
        <end position="273"/>
    </location>
</feature>
<keyword evidence="1 2" id="KW-0694">RNA-binding</keyword>
<gene>
    <name evidence="6" type="ORF">AKO1_000301</name>
</gene>
<feature type="domain" description="RRM" evidence="5">
    <location>
        <begin position="66"/>
        <end position="143"/>
    </location>
</feature>
<evidence type="ECO:0000313" key="6">
    <source>
        <dbReference type="EMBL" id="KAL0491633.1"/>
    </source>
</evidence>
<evidence type="ECO:0000256" key="2">
    <source>
        <dbReference type="PROSITE-ProRule" id="PRU00176"/>
    </source>
</evidence>
<evidence type="ECO:0000313" key="7">
    <source>
        <dbReference type="Proteomes" id="UP001431209"/>
    </source>
</evidence>
<dbReference type="InterPro" id="IPR035979">
    <property type="entry name" value="RBD_domain_sf"/>
</dbReference>
<dbReference type="InterPro" id="IPR012677">
    <property type="entry name" value="Nucleotide-bd_a/b_plait_sf"/>
</dbReference>
<evidence type="ECO:0000256" key="1">
    <source>
        <dbReference type="ARBA" id="ARBA00022884"/>
    </source>
</evidence>
<reference evidence="6 7" key="1">
    <citation type="submission" date="2024-03" db="EMBL/GenBank/DDBJ databases">
        <title>The Acrasis kona genome and developmental transcriptomes reveal deep origins of eukaryotic multicellular pathways.</title>
        <authorList>
            <person name="Sheikh S."/>
            <person name="Fu C.-J."/>
            <person name="Brown M.W."/>
            <person name="Baldauf S.L."/>
        </authorList>
    </citation>
    <scope>NUCLEOTIDE SEQUENCE [LARGE SCALE GENOMIC DNA]</scope>
    <source>
        <strain evidence="6 7">ATCC MYA-3509</strain>
    </source>
</reference>
<dbReference type="Pfam" id="PF00076">
    <property type="entry name" value="RRM_1"/>
    <property type="match status" value="1"/>
</dbReference>
<dbReference type="InterPro" id="IPR000504">
    <property type="entry name" value="RRM_dom"/>
</dbReference>
<feature type="compositionally biased region" description="Basic and acidic residues" evidence="4">
    <location>
        <begin position="168"/>
        <end position="183"/>
    </location>
</feature>
<name>A0AAW2ZRR0_9EUKA</name>
<dbReference type="GO" id="GO:0005737">
    <property type="term" value="C:cytoplasm"/>
    <property type="evidence" value="ECO:0007669"/>
    <property type="project" value="TreeGrafter"/>
</dbReference>
<sequence>MERRNQNNKRQLEYRNNNNNNNGNQRVVINDHRNKRHKFNQSDDDGFDPNDDRRNINIMPNEDLKYYIFLTNLPFNTSWQELKNFSTSCGDVVFARIFKGNDGQSKGYGLVRFEREDQANKAMRTLNNKQIGNRCVNVYPAEKKSSIRPKSNNNNTNNTENQQQQQHAFRDKEYSPAPYKEDEYYSPQGANGRRSQSPASFDRGSSRSPRRSRSRSRSSSYEDSRSISPENRGRFSPDDNHHFNRQQQPDTNYFRGDDQQQQHTPTNNQEESIHVKEEYNNNNTFDVNTSPTSSSSVGNVSLKQISKSELLELIRETRQTLNNYEAKLRAMEKHERHLQYIDRELEKKRKEMDELEKKRKEMDELM</sequence>
<feature type="coiled-coil region" evidence="3">
    <location>
        <begin position="307"/>
        <end position="365"/>
    </location>
</feature>
<accession>A0AAW2ZRR0</accession>
<keyword evidence="7" id="KW-1185">Reference proteome</keyword>
<dbReference type="SUPFAM" id="SSF54928">
    <property type="entry name" value="RNA-binding domain, RBD"/>
    <property type="match status" value="1"/>
</dbReference>
<protein>
    <submittedName>
        <fullName evidence="6">Myelin expression factor</fullName>
    </submittedName>
</protein>
<feature type="compositionally biased region" description="Basic and acidic residues" evidence="4">
    <location>
        <begin position="220"/>
        <end position="242"/>
    </location>
</feature>
<feature type="region of interest" description="Disordered" evidence="4">
    <location>
        <begin position="1"/>
        <end position="26"/>
    </location>
</feature>
<dbReference type="EMBL" id="JAOPGA020001834">
    <property type="protein sequence ID" value="KAL0491633.1"/>
    <property type="molecule type" value="Genomic_DNA"/>
</dbReference>